<dbReference type="EMBL" id="CP118605">
    <property type="protein sequence ID" value="WGL15800.1"/>
    <property type="molecule type" value="Genomic_DNA"/>
</dbReference>
<accession>A0ABY8NBI4</accession>
<sequence length="307" mass="33773">MPVAAGTLSIQAENDSINSSSDEDYTNGVRFSYSPDEPASWLSSWLPDAYDNREINAQFFLGHAIFTPTETFAYALQEDDRPYAGWVYVGAGLHSVVLNPESRLGVAERLELNLGVVGPSSHAAEFQRSWHRLIHGPIVNGWENQLADEPALMFSYARKWAYFQPLGETGLEFEWSGTLGGNLGNVSTQWVSAAGLRFGHNLLSSMGVSAIAPTTVAPESGAGAGNSWYLFAEFQWRFVGRDIFLDGNTFKESHSVEKESQVGDWRVGLVIPTGRLSWSLYSSRRTREFVGQTSDVHFSGLGISASF</sequence>
<dbReference type="InterPro" id="IPR018707">
    <property type="entry name" value="LpxR"/>
</dbReference>
<dbReference type="InterPro" id="IPR037107">
    <property type="entry name" value="Put_OMP_sf"/>
</dbReference>
<dbReference type="Pfam" id="PF09982">
    <property type="entry name" value="LpxR"/>
    <property type="match status" value="1"/>
</dbReference>
<organism evidence="1 2">
    <name type="scientific">Microbulbifer bruguierae</name>
    <dbReference type="NCBI Taxonomy" id="3029061"/>
    <lineage>
        <taxon>Bacteria</taxon>
        <taxon>Pseudomonadati</taxon>
        <taxon>Pseudomonadota</taxon>
        <taxon>Gammaproteobacteria</taxon>
        <taxon>Cellvibrionales</taxon>
        <taxon>Microbulbiferaceae</taxon>
        <taxon>Microbulbifer</taxon>
    </lineage>
</organism>
<reference evidence="1 2" key="1">
    <citation type="submission" date="2023-02" db="EMBL/GenBank/DDBJ databases">
        <title>Description and genomic characterization of Microbulbifer bruguierae sp. nov., isolated from the sediment of mangrove plant Bruguiera sexangula.</title>
        <authorList>
            <person name="Long M."/>
        </authorList>
    </citation>
    <scope>NUCLEOTIDE SEQUENCE [LARGE SCALE GENOMIC DNA]</scope>
    <source>
        <strain evidence="1 2">H12</strain>
    </source>
</reference>
<keyword evidence="2" id="KW-1185">Reference proteome</keyword>
<name>A0ABY8NBI4_9GAMM</name>
<dbReference type="Gene3D" id="2.40.128.140">
    <property type="entry name" value="Outer membrane protein"/>
    <property type="match status" value="1"/>
</dbReference>
<dbReference type="Proteomes" id="UP001236500">
    <property type="component" value="Chromosome"/>
</dbReference>
<evidence type="ECO:0000313" key="1">
    <source>
        <dbReference type="EMBL" id="WGL15800.1"/>
    </source>
</evidence>
<gene>
    <name evidence="1" type="ORF">PVT68_13595</name>
</gene>
<protein>
    <submittedName>
        <fullName evidence="1">Lipid A deacylase LpxR family protein</fullName>
    </submittedName>
</protein>
<proteinExistence type="predicted"/>
<dbReference type="RefSeq" id="WP_280318910.1">
    <property type="nucleotide sequence ID" value="NZ_CP118605.1"/>
</dbReference>
<evidence type="ECO:0000313" key="2">
    <source>
        <dbReference type="Proteomes" id="UP001236500"/>
    </source>
</evidence>